<feature type="transmembrane region" description="Helical" evidence="1">
    <location>
        <begin position="323"/>
        <end position="340"/>
    </location>
</feature>
<proteinExistence type="predicted"/>
<feature type="transmembrane region" description="Helical" evidence="1">
    <location>
        <begin position="63"/>
        <end position="83"/>
    </location>
</feature>
<feature type="transmembrane region" description="Helical" evidence="1">
    <location>
        <begin position="352"/>
        <end position="371"/>
    </location>
</feature>
<evidence type="ECO:0008006" key="4">
    <source>
        <dbReference type="Google" id="ProtNLM"/>
    </source>
</evidence>
<feature type="transmembrane region" description="Helical" evidence="1">
    <location>
        <begin position="218"/>
        <end position="243"/>
    </location>
</feature>
<feature type="transmembrane region" description="Helical" evidence="1">
    <location>
        <begin position="29"/>
        <end position="51"/>
    </location>
</feature>
<dbReference type="EMBL" id="FRBX01000003">
    <property type="protein sequence ID" value="SHM53170.1"/>
    <property type="molecule type" value="Genomic_DNA"/>
</dbReference>
<reference evidence="2 3" key="1">
    <citation type="submission" date="2016-11" db="EMBL/GenBank/DDBJ databases">
        <authorList>
            <person name="Varghese N."/>
            <person name="Submissions S."/>
        </authorList>
    </citation>
    <scope>NUCLEOTIDE SEQUENCE [LARGE SCALE GENOMIC DNA]</scope>
    <source>
        <strain evidence="2 3">DSM 6368</strain>
    </source>
</reference>
<dbReference type="Proteomes" id="UP000184216">
    <property type="component" value="Unassembled WGS sequence"/>
</dbReference>
<evidence type="ECO:0000313" key="2">
    <source>
        <dbReference type="EMBL" id="SHM53170.1"/>
    </source>
</evidence>
<sequence>MIIRKIIKLAVIFSIIPSLYNSIYPGRIAIASILCSYPIFVGIIYIINRLYVSRVSIARKFDGINYVYLFIIYNLIVLLRGLLDAQSIEDWKSMFSNVLPLYLVTHFSLYIALYPSFVIDTIRTFLTYGLLLCLLIYVIEPELSINFIKSLSPIYFIVLIIPYLDKKNSIFIITVAAVFFFSVFTNRANMLNIIIVFVIVSTFIWRKKKWIFATIKTLRLALLALPPVFLILGLSGIFNVFLIGESLSWVVVDEKKESQDLLIDSRTAIYNDVFGELERQDSFLFGLGASGKTKTSLTDISYADFDVIYKEGRRGTESGMLNYIQWGGIIGGLLYFLLFIKASYLGVYKSKNWFCVMIGLWVAFKGMFSFIEDRNFFSISTIFIFLAISVCMSKRFRSLTDYEIKSICNKHLKII</sequence>
<keyword evidence="3" id="KW-1185">Reference proteome</keyword>
<name>A0ABY1J4I6_9FLAO</name>
<evidence type="ECO:0000313" key="3">
    <source>
        <dbReference type="Proteomes" id="UP000184216"/>
    </source>
</evidence>
<accession>A0ABY1J4I6</accession>
<comment type="caution">
    <text evidence="2">The sequence shown here is derived from an EMBL/GenBank/DDBJ whole genome shotgun (WGS) entry which is preliminary data.</text>
</comment>
<feature type="transmembrane region" description="Helical" evidence="1">
    <location>
        <begin position="95"/>
        <end position="114"/>
    </location>
</feature>
<evidence type="ECO:0000256" key="1">
    <source>
        <dbReference type="SAM" id="Phobius"/>
    </source>
</evidence>
<feature type="transmembrane region" description="Helical" evidence="1">
    <location>
        <begin position="121"/>
        <end position="139"/>
    </location>
</feature>
<feature type="transmembrane region" description="Helical" evidence="1">
    <location>
        <begin position="377"/>
        <end position="396"/>
    </location>
</feature>
<protein>
    <recommendedName>
        <fullName evidence="4">O-antigen ligase domain-containing protein</fullName>
    </recommendedName>
</protein>
<keyword evidence="1" id="KW-0812">Transmembrane</keyword>
<gene>
    <name evidence="2" type="ORF">SAMN05444387_2740</name>
</gene>
<keyword evidence="1" id="KW-1133">Transmembrane helix</keyword>
<organism evidence="2 3">
    <name type="scientific">Flavobacterium pectinovorum</name>
    <dbReference type="NCBI Taxonomy" id="29533"/>
    <lineage>
        <taxon>Bacteria</taxon>
        <taxon>Pseudomonadati</taxon>
        <taxon>Bacteroidota</taxon>
        <taxon>Flavobacteriia</taxon>
        <taxon>Flavobacteriales</taxon>
        <taxon>Flavobacteriaceae</taxon>
        <taxon>Flavobacterium</taxon>
    </lineage>
</organism>
<dbReference type="RefSeq" id="WP_124020532.1">
    <property type="nucleotide sequence ID" value="NZ_FRBX01000003.1"/>
</dbReference>
<keyword evidence="1" id="KW-0472">Membrane</keyword>
<feature type="transmembrane region" description="Helical" evidence="1">
    <location>
        <begin position="7"/>
        <end position="23"/>
    </location>
</feature>
<feature type="transmembrane region" description="Helical" evidence="1">
    <location>
        <begin position="169"/>
        <end position="184"/>
    </location>
</feature>